<feature type="region of interest" description="Disordered" evidence="1">
    <location>
        <begin position="69"/>
        <end position="93"/>
    </location>
</feature>
<protein>
    <submittedName>
        <fullName evidence="3">Uncharacterized protein</fullName>
    </submittedName>
</protein>
<keyword evidence="2" id="KW-0812">Transmembrane</keyword>
<evidence type="ECO:0000256" key="2">
    <source>
        <dbReference type="SAM" id="Phobius"/>
    </source>
</evidence>
<proteinExistence type="predicted"/>
<dbReference type="EMBL" id="LCKT01000049">
    <property type="protein sequence ID" value="KKU02906.1"/>
    <property type="molecule type" value="Genomic_DNA"/>
</dbReference>
<name>A0A0G1M3R5_9BACT</name>
<keyword evidence="2" id="KW-1133">Transmembrane helix</keyword>
<dbReference type="Proteomes" id="UP000034696">
    <property type="component" value="Unassembled WGS sequence"/>
</dbReference>
<sequence length="93" mass="10851">MEKCPLKTNFHLLAVLNAAFLAYNYYFDISRVAPPIFYTLRQVLLAVLLVAFAIPAGKIICRYFSERRKAKSEKEEKIREERVDSISNPWILK</sequence>
<keyword evidence="2" id="KW-0472">Membrane</keyword>
<evidence type="ECO:0000256" key="1">
    <source>
        <dbReference type="SAM" id="MobiDB-lite"/>
    </source>
</evidence>
<accession>A0A0G1M3R5</accession>
<feature type="transmembrane region" description="Helical" evidence="2">
    <location>
        <begin position="39"/>
        <end position="61"/>
    </location>
</feature>
<gene>
    <name evidence="3" type="ORF">UX06_C0049G0002</name>
</gene>
<reference evidence="3 4" key="1">
    <citation type="journal article" date="2015" name="Nature">
        <title>rRNA introns, odd ribosomes, and small enigmatic genomes across a large radiation of phyla.</title>
        <authorList>
            <person name="Brown C.T."/>
            <person name="Hug L.A."/>
            <person name="Thomas B.C."/>
            <person name="Sharon I."/>
            <person name="Castelle C.J."/>
            <person name="Singh A."/>
            <person name="Wilkins M.J."/>
            <person name="Williams K.H."/>
            <person name="Banfield J.F."/>
        </authorList>
    </citation>
    <scope>NUCLEOTIDE SEQUENCE [LARGE SCALE GENOMIC DNA]</scope>
</reference>
<evidence type="ECO:0000313" key="4">
    <source>
        <dbReference type="Proteomes" id="UP000034696"/>
    </source>
</evidence>
<feature type="transmembrane region" description="Helical" evidence="2">
    <location>
        <begin position="9"/>
        <end position="27"/>
    </location>
</feature>
<dbReference type="AlphaFoldDB" id="A0A0G1M3R5"/>
<comment type="caution">
    <text evidence="3">The sequence shown here is derived from an EMBL/GenBank/DDBJ whole genome shotgun (WGS) entry which is preliminary data.</text>
</comment>
<evidence type="ECO:0000313" key="3">
    <source>
        <dbReference type="EMBL" id="KKU02906.1"/>
    </source>
</evidence>
<feature type="compositionally biased region" description="Basic and acidic residues" evidence="1">
    <location>
        <begin position="69"/>
        <end position="84"/>
    </location>
</feature>
<organism evidence="3 4">
    <name type="scientific">Candidatus Giovannonibacteria bacterium GW2011_GWA2_45_21</name>
    <dbReference type="NCBI Taxonomy" id="1618649"/>
    <lineage>
        <taxon>Bacteria</taxon>
        <taxon>Candidatus Giovannoniibacteriota</taxon>
    </lineage>
</organism>